<evidence type="ECO:0000256" key="2">
    <source>
        <dbReference type="ARBA" id="ARBA00007025"/>
    </source>
</evidence>
<feature type="region of interest" description="Disordered" evidence="9">
    <location>
        <begin position="873"/>
        <end position="932"/>
    </location>
</feature>
<evidence type="ECO:0008006" key="14">
    <source>
        <dbReference type="Google" id="ProtNLM"/>
    </source>
</evidence>
<feature type="compositionally biased region" description="Low complexity" evidence="9">
    <location>
        <begin position="395"/>
        <end position="405"/>
    </location>
</feature>
<dbReference type="Pfam" id="PF00176">
    <property type="entry name" value="SNF2-rel_dom"/>
    <property type="match status" value="1"/>
</dbReference>
<keyword evidence="6" id="KW-0067">ATP-binding</keyword>
<feature type="region of interest" description="Disordered" evidence="9">
    <location>
        <begin position="717"/>
        <end position="834"/>
    </location>
</feature>
<evidence type="ECO:0000256" key="3">
    <source>
        <dbReference type="ARBA" id="ARBA00022741"/>
    </source>
</evidence>
<dbReference type="OrthoDB" id="9900844at2759"/>
<feature type="region of interest" description="Disordered" evidence="9">
    <location>
        <begin position="332"/>
        <end position="359"/>
    </location>
</feature>
<dbReference type="InParanoid" id="A0A7M7QRZ7"/>
<organism evidence="12 13">
    <name type="scientific">Nasonia vitripennis</name>
    <name type="common">Parasitic wasp</name>
    <dbReference type="NCBI Taxonomy" id="7425"/>
    <lineage>
        <taxon>Eukaryota</taxon>
        <taxon>Metazoa</taxon>
        <taxon>Ecdysozoa</taxon>
        <taxon>Arthropoda</taxon>
        <taxon>Hexapoda</taxon>
        <taxon>Insecta</taxon>
        <taxon>Pterygota</taxon>
        <taxon>Neoptera</taxon>
        <taxon>Endopterygota</taxon>
        <taxon>Hymenoptera</taxon>
        <taxon>Apocrita</taxon>
        <taxon>Proctotrupomorpha</taxon>
        <taxon>Chalcidoidea</taxon>
        <taxon>Pteromalidae</taxon>
        <taxon>Pteromalinae</taxon>
        <taxon>Nasonia</taxon>
    </lineage>
</organism>
<feature type="compositionally biased region" description="Basic and acidic residues" evidence="9">
    <location>
        <begin position="660"/>
        <end position="671"/>
    </location>
</feature>
<dbReference type="InterPro" id="IPR044574">
    <property type="entry name" value="ARIP4-like"/>
</dbReference>
<feature type="compositionally biased region" description="Basic residues" evidence="9">
    <location>
        <begin position="997"/>
        <end position="1006"/>
    </location>
</feature>
<feature type="compositionally biased region" description="Basic residues" evidence="9">
    <location>
        <begin position="812"/>
        <end position="826"/>
    </location>
</feature>
<dbReference type="SMART" id="SM00487">
    <property type="entry name" value="DEXDc"/>
    <property type="match status" value="1"/>
</dbReference>
<feature type="region of interest" description="Disordered" evidence="9">
    <location>
        <begin position="972"/>
        <end position="1214"/>
    </location>
</feature>
<dbReference type="GeneID" id="100119311"/>
<keyword evidence="4" id="KW-0378">Hydrolase</keyword>
<dbReference type="RefSeq" id="XP_031783257.1">
    <property type="nucleotide sequence ID" value="XM_031927397.2"/>
</dbReference>
<dbReference type="PANTHER" id="PTHR45797:SF3">
    <property type="entry name" value="TRANSCRIPTIONAL REGULATOR ATRX HOMOLOG"/>
    <property type="match status" value="1"/>
</dbReference>
<feature type="domain" description="Helicase C-terminal" evidence="11">
    <location>
        <begin position="1699"/>
        <end position="1885"/>
    </location>
</feature>
<dbReference type="GO" id="GO:0005634">
    <property type="term" value="C:nucleus"/>
    <property type="evidence" value="ECO:0007669"/>
    <property type="project" value="UniProtKB-SubCell"/>
</dbReference>
<dbReference type="InterPro" id="IPR000330">
    <property type="entry name" value="SNF2_N"/>
</dbReference>
<feature type="compositionally biased region" description="Basic and acidic residues" evidence="9">
    <location>
        <begin position="173"/>
        <end position="188"/>
    </location>
</feature>
<dbReference type="SMR" id="A0A7M7QRZ7"/>
<feature type="region of interest" description="Disordered" evidence="9">
    <location>
        <begin position="1"/>
        <end position="26"/>
    </location>
</feature>
<dbReference type="KEGG" id="nvi:100119311"/>
<feature type="compositionally biased region" description="Low complexity" evidence="9">
    <location>
        <begin position="762"/>
        <end position="777"/>
    </location>
</feature>
<evidence type="ECO:0000256" key="6">
    <source>
        <dbReference type="ARBA" id="ARBA00022840"/>
    </source>
</evidence>
<feature type="region of interest" description="Disordered" evidence="9">
    <location>
        <begin position="453"/>
        <end position="703"/>
    </location>
</feature>
<protein>
    <recommendedName>
        <fullName evidence="14">Transcriptional regulator ATRX homolog</fullName>
    </recommendedName>
</protein>
<evidence type="ECO:0000313" key="12">
    <source>
        <dbReference type="EnsemblMetazoa" id="XP_032453913"/>
    </source>
</evidence>
<dbReference type="GO" id="GO:0016887">
    <property type="term" value="F:ATP hydrolysis activity"/>
    <property type="evidence" value="ECO:0007669"/>
    <property type="project" value="InterPro"/>
</dbReference>
<dbReference type="CDD" id="cd18793">
    <property type="entry name" value="SF2_C_SNF"/>
    <property type="match status" value="1"/>
</dbReference>
<dbReference type="EnsemblMetazoa" id="XM_032598022">
    <property type="protein sequence ID" value="XP_032453913"/>
    <property type="gene ID" value="LOC100119311"/>
</dbReference>
<feature type="compositionally biased region" description="Basic residues" evidence="9">
    <location>
        <begin position="1188"/>
        <end position="1198"/>
    </location>
</feature>
<feature type="region of interest" description="Disordered" evidence="9">
    <location>
        <begin position="2127"/>
        <end position="2147"/>
    </location>
</feature>
<evidence type="ECO:0000313" key="13">
    <source>
        <dbReference type="Proteomes" id="UP000002358"/>
    </source>
</evidence>
<feature type="region of interest" description="Disordered" evidence="9">
    <location>
        <begin position="375"/>
        <end position="405"/>
    </location>
</feature>
<feature type="compositionally biased region" description="Basic and acidic residues" evidence="9">
    <location>
        <begin position="1007"/>
        <end position="1050"/>
    </location>
</feature>
<keyword evidence="7" id="KW-0238">DNA-binding</keyword>
<feature type="compositionally biased region" description="Low complexity" evidence="9">
    <location>
        <begin position="1626"/>
        <end position="1640"/>
    </location>
</feature>
<keyword evidence="3" id="KW-0547">Nucleotide-binding</keyword>
<dbReference type="GO" id="GO:0004386">
    <property type="term" value="F:helicase activity"/>
    <property type="evidence" value="ECO:0007669"/>
    <property type="project" value="UniProtKB-KW"/>
</dbReference>
<feature type="compositionally biased region" description="Basic and acidic residues" evidence="9">
    <location>
        <begin position="1199"/>
        <end position="1214"/>
    </location>
</feature>
<comment type="similarity">
    <text evidence="2">Belongs to the SNF2/RAD54 helicase family.</text>
</comment>
<feature type="region of interest" description="Disordered" evidence="9">
    <location>
        <begin position="43"/>
        <end position="201"/>
    </location>
</feature>
<keyword evidence="8" id="KW-0539">Nucleus</keyword>
<dbReference type="Proteomes" id="UP000002358">
    <property type="component" value="Chromosome 3"/>
</dbReference>
<evidence type="ECO:0000259" key="10">
    <source>
        <dbReference type="PROSITE" id="PS51192"/>
    </source>
</evidence>
<feature type="compositionally biased region" description="Polar residues" evidence="9">
    <location>
        <begin position="744"/>
        <end position="753"/>
    </location>
</feature>
<dbReference type="EnsemblMetazoa" id="XM_031927397">
    <property type="protein sequence ID" value="XP_031783257"/>
    <property type="gene ID" value="LOC100119311"/>
</dbReference>
<feature type="compositionally biased region" description="Basic and acidic residues" evidence="9">
    <location>
        <begin position="347"/>
        <end position="359"/>
    </location>
</feature>
<name>A0A7M7QRZ7_NASVI</name>
<keyword evidence="5" id="KW-0347">Helicase</keyword>
<evidence type="ECO:0000256" key="8">
    <source>
        <dbReference type="ARBA" id="ARBA00023242"/>
    </source>
</evidence>
<dbReference type="InterPro" id="IPR038718">
    <property type="entry name" value="SNF2-like_sf"/>
</dbReference>
<feature type="compositionally biased region" description="Basic residues" evidence="9">
    <location>
        <begin position="1095"/>
        <end position="1105"/>
    </location>
</feature>
<dbReference type="InterPro" id="IPR001650">
    <property type="entry name" value="Helicase_C-like"/>
</dbReference>
<evidence type="ECO:0000256" key="5">
    <source>
        <dbReference type="ARBA" id="ARBA00022806"/>
    </source>
</evidence>
<dbReference type="InterPro" id="IPR014001">
    <property type="entry name" value="Helicase_ATP-bd"/>
</dbReference>
<dbReference type="EnsemblMetazoa" id="XM_001603050">
    <property type="protein sequence ID" value="XP_001603100"/>
    <property type="gene ID" value="LOC100119311"/>
</dbReference>
<evidence type="ECO:0000256" key="4">
    <source>
        <dbReference type="ARBA" id="ARBA00022801"/>
    </source>
</evidence>
<dbReference type="SUPFAM" id="SSF52540">
    <property type="entry name" value="P-loop containing nucleoside triphosphate hydrolases"/>
    <property type="match status" value="2"/>
</dbReference>
<dbReference type="PANTHER" id="PTHR45797">
    <property type="entry name" value="RAD54-LIKE"/>
    <property type="match status" value="1"/>
</dbReference>
<feature type="domain" description="Helicase ATP-binding" evidence="10">
    <location>
        <begin position="1288"/>
        <end position="1475"/>
    </location>
</feature>
<feature type="compositionally biased region" description="Basic residues" evidence="9">
    <location>
        <begin position="1164"/>
        <end position="1173"/>
    </location>
</feature>
<keyword evidence="13" id="KW-1185">Reference proteome</keyword>
<feature type="compositionally biased region" description="Acidic residues" evidence="9">
    <location>
        <begin position="1120"/>
        <end position="1137"/>
    </location>
</feature>
<dbReference type="PROSITE" id="PS51192">
    <property type="entry name" value="HELICASE_ATP_BIND_1"/>
    <property type="match status" value="1"/>
</dbReference>
<evidence type="ECO:0000259" key="11">
    <source>
        <dbReference type="PROSITE" id="PS51194"/>
    </source>
</evidence>
<accession>A0A7M7QRZ7</accession>
<dbReference type="GO" id="GO:0005524">
    <property type="term" value="F:ATP binding"/>
    <property type="evidence" value="ECO:0007669"/>
    <property type="project" value="UniProtKB-KW"/>
</dbReference>
<reference evidence="12" key="1">
    <citation type="submission" date="2021-01" db="UniProtKB">
        <authorList>
            <consortium name="EnsemblMetazoa"/>
        </authorList>
    </citation>
    <scope>IDENTIFICATION</scope>
</reference>
<dbReference type="Gene3D" id="3.40.50.300">
    <property type="entry name" value="P-loop containing nucleotide triphosphate hydrolases"/>
    <property type="match status" value="1"/>
</dbReference>
<dbReference type="RefSeq" id="XP_032453913.1">
    <property type="nucleotide sequence ID" value="XM_032598022.1"/>
</dbReference>
<dbReference type="SMART" id="SM00490">
    <property type="entry name" value="HELICc"/>
    <property type="match status" value="1"/>
</dbReference>
<evidence type="ECO:0000256" key="7">
    <source>
        <dbReference type="ARBA" id="ARBA00023125"/>
    </source>
</evidence>
<feature type="compositionally biased region" description="Basic and acidic residues" evidence="9">
    <location>
        <begin position="477"/>
        <end position="638"/>
    </location>
</feature>
<dbReference type="PROSITE" id="PS51194">
    <property type="entry name" value="HELICASE_CTER"/>
    <property type="match status" value="1"/>
</dbReference>
<dbReference type="GO" id="GO:0003677">
    <property type="term" value="F:DNA binding"/>
    <property type="evidence" value="ECO:0007669"/>
    <property type="project" value="UniProtKB-KW"/>
</dbReference>
<comment type="subcellular location">
    <subcellularLocation>
        <location evidence="1">Nucleus</location>
    </subcellularLocation>
</comment>
<sequence>MATKNRRTKGKDWSESSSDDVSDDDDAAEALKMRRISYVQREELRKQRKTQKVLSKLCDDDEENSSDMEVKKQRSSRLILPSLPIGVTKKKSRKDRSSPLSVSSDSSSEDKKSKVSKTNTSSKKLKNKKLNSSPESKFNSKKRDSSKKRTIQSGEPKSPFSVDKKIVKKKSVKDKNQSDSDSSKEFQKTKNKKPSKTRLSLGQRMMEDYSHIATPSKSDDESIKVETKEEISLKHYTIEEIDKIQKIVDEFKEDLQRISDYLLKKKINVLRDAKFFAHKILSVYDVTHEKVKESRGSFADKYRSWLDNFGSKKSVASPIKSVKNYKLSSDEVSDCDSDKIFSGNETRSSKKDKSALKMQDKEKSKVAEVIVTGEESVHVTNEEEDSLMETTGKQNRSSRSNSTSSVDLFESTASEVANTPVKSPILSVSHRSLRKTLLLANKAKNVSIPMDIDEAPVEENEKMDIFDTTDKANTVDTKSKELTKNKVHEKESEVEKTTVHEDKPNDHECEAKDHEGKPKDHEEEPKGLEGEPKSFEAEPKDHEIGSKDLEIGSKDHEDVTRDHEDKSMDHEDKSKDHEDKSKDHEDESKDHEDESKDHEDESKDHEDKSKDHEDKSKDHEDKSKDNQDELKESEKLEEQQLMDLSEISISQLPTPPATVHDLENEAREKLLADCSDSDSSVFSNTEQNVGINAETDADSEISVNSTCSTVIGGSIDQLKKKKQLVKKKSEEDKKKNSRKDADSTNKSLNQTNRLPLMKTKSKSISSDSLSSASSSDSAAEEKQEMKKCHNSASRGDDNSSDDETDLLASPLSKRRKLAFNLRKNQHYKTDKKLRMQCRVALERLSNSVLKKHAKALDRSKKYVANKKLKSMTNLDSLEGSKKRSSKKNLGDVKSPQLSETSNGKEKKKKSGKDEKKSLNDHLGYVENEIGSDEDIAANELNDTGSNEAMVLIDDVALVEDDIVMEVENQAKEALLKSDSNSSDDKESDDEVEEKDSKKSKKVKGKKSSKDKPVELSEDKNENGKSENESNKSDDGEEKTNKAAWKDDEVLNFKVTDTESEEEKFAKSQEKKEKNMDDDENNDEVSILEVSPIKVPVKKSQRKKRRILDSDSDSKFNSSDVDSDEEIESDEEKEEQEEKEEKKKKGRKRRQKSSDSDTSSSEKKPKSKRKRIKKVATDSDSEDQDSPNKGRKNIRKVLKDKHVADDTKKAAQDEEERLKRIAERQKLFNEMYDARLAGEAKVDKLVLDFDEETKQELVVVHEELVKRLKPHQAKGIKFMWDACFESLKQIEKSEGSGCIIAHCMGLGKTFQVVTLAHTLLTHEETGVRTVMVVCPLSTVLNWVNEFKTWLKHVKDGDEIEIYELTKMKKNIERKYQLESWQKTGGVLIIGYEMFRNLTSTGKKMRKAMQESIMRSLVDPGADLVVCDEGHLLKNEESALSKAMKLVKTLRRIVLTGTPLQNNLKEYHCMVQFVKPNLLGTKKEFLNRFVNPITNGQFDDSTPYDVKLMKKRAHVLHKMLEGSVQRFDYSVLTPFLPPKQEYVIFVRLTDVQIKMYQHYLDNFARRYGQRNGSLFADFQELQRIWTHPYVLRLNAEKVEKANEKKRLEASDSEGSLKDFIDDGSDTEASSISLASSDSNSDIECLDSDKEKPAVKATRSTRLNPKEEPVEEVPIQASVEEAAWWSKFVEEKHFEDLRISTKLSLLFGILKESEQIGDKVLVFSQSLYSLTLIEHFLNLIDNQTQDGGEAENLDNHTGTWALGLDYFRLDGSTSAENRSAWCKIFNNPKNTRARLFLISTRAGGLGINLTAANRVIIFDASWNPSHDVQSIFRIYRFGQKKPCYVYRFLAAGTMEEKIYNRQVTKLSLACRVVDEQQIERHYSNNDLAELYQFDSYEGKSVTLNLPKDRLLAEIFLKYKDAVYNYHEHDSLLENKEEEELDEEERKQAWLEYEEEKQGKRQMMNVGNNMGFNPLLMNLNSFPELESIKLLIQKDYPNLPPEHLDTVARQAVFDMYRFVDQQAVGQIFNNPFAAAQNIPQQNMMAPPPMNIQQQTIHQQNQLMNLMNTPQMNYPGVNQMPVYSGRGRPPKHLSMNNPMANMARQMQMPMQPQQNQMPVMRNNDEVEILNNDQQVTQPNIDPASNSNNIQKE</sequence>
<dbReference type="RefSeq" id="XP_001603100.3">
    <property type="nucleotide sequence ID" value="XM_001603050.6"/>
</dbReference>
<feature type="compositionally biased region" description="Basic and acidic residues" evidence="9">
    <location>
        <begin position="1062"/>
        <end position="1074"/>
    </location>
</feature>
<evidence type="ECO:0000256" key="9">
    <source>
        <dbReference type="SAM" id="MobiDB-lite"/>
    </source>
</evidence>
<feature type="region of interest" description="Disordered" evidence="9">
    <location>
        <begin position="1626"/>
        <end position="1666"/>
    </location>
</feature>
<feature type="compositionally biased region" description="Acidic residues" evidence="9">
    <location>
        <begin position="17"/>
        <end position="26"/>
    </location>
</feature>
<dbReference type="InterPro" id="IPR049730">
    <property type="entry name" value="SNF2/RAD54-like_C"/>
</dbReference>
<feature type="compositionally biased region" description="Basic and acidic residues" evidence="9">
    <location>
        <begin position="459"/>
        <end position="470"/>
    </location>
</feature>
<feature type="compositionally biased region" description="Basic residues" evidence="9">
    <location>
        <begin position="1141"/>
        <end position="1150"/>
    </location>
</feature>
<dbReference type="Pfam" id="PF00271">
    <property type="entry name" value="Helicase_C"/>
    <property type="match status" value="1"/>
</dbReference>
<feature type="compositionally biased region" description="Basic and acidic residues" evidence="9">
    <location>
        <begin position="1151"/>
        <end position="1163"/>
    </location>
</feature>
<proteinExistence type="inferred from homology"/>
<dbReference type="Gene3D" id="3.40.50.10810">
    <property type="entry name" value="Tandem AAA-ATPase domain"/>
    <property type="match status" value="1"/>
</dbReference>
<evidence type="ECO:0000256" key="1">
    <source>
        <dbReference type="ARBA" id="ARBA00004123"/>
    </source>
</evidence>
<dbReference type="InterPro" id="IPR027417">
    <property type="entry name" value="P-loop_NTPase"/>
</dbReference>
<feature type="compositionally biased region" description="Polar residues" evidence="9">
    <location>
        <begin position="677"/>
        <end position="690"/>
    </location>
</feature>
<feature type="compositionally biased region" description="Basic and acidic residues" evidence="9">
    <location>
        <begin position="727"/>
        <end position="743"/>
    </location>
</feature>